<evidence type="ECO:0000256" key="10">
    <source>
        <dbReference type="ARBA" id="ARBA00022989"/>
    </source>
</evidence>
<comment type="similarity">
    <text evidence="2 13">Belongs to the cation transport ATPase (P-type) (TC 3.A.3) family. Type V subfamily.</text>
</comment>
<feature type="transmembrane region" description="Helical" evidence="13">
    <location>
        <begin position="204"/>
        <end position="227"/>
    </location>
</feature>
<dbReference type="PANTHER" id="PTHR45630">
    <property type="entry name" value="CATION-TRANSPORTING ATPASE-RELATED"/>
    <property type="match status" value="1"/>
</dbReference>
<dbReference type="EC" id="7.2.2.-" evidence="13"/>
<evidence type="ECO:0000256" key="8">
    <source>
        <dbReference type="ARBA" id="ARBA00022842"/>
    </source>
</evidence>
<dbReference type="FunFam" id="3.40.1110.10:FF:000026">
    <property type="entry name" value="Cation-transporting ATPase"/>
    <property type="match status" value="1"/>
</dbReference>
<accession>A0A6L2Q237</accession>
<dbReference type="NCBIfam" id="TIGR01494">
    <property type="entry name" value="ATPase_P-type"/>
    <property type="match status" value="3"/>
</dbReference>
<keyword evidence="6 13" id="KW-0547">Nucleotide-binding</keyword>
<evidence type="ECO:0000256" key="12">
    <source>
        <dbReference type="ARBA" id="ARBA00049360"/>
    </source>
</evidence>
<evidence type="ECO:0000256" key="7">
    <source>
        <dbReference type="ARBA" id="ARBA00022840"/>
    </source>
</evidence>
<dbReference type="PRINTS" id="PR00119">
    <property type="entry name" value="CATATPASE"/>
</dbReference>
<dbReference type="InterPro" id="IPR006544">
    <property type="entry name" value="P-type_TPase_V"/>
</dbReference>
<dbReference type="InterPro" id="IPR001757">
    <property type="entry name" value="P_typ_ATPase"/>
</dbReference>
<keyword evidence="18" id="KW-1185">Reference proteome</keyword>
<dbReference type="GO" id="GO:0019829">
    <property type="term" value="F:ATPase-coupled monoatomic cation transmembrane transporter activity"/>
    <property type="evidence" value="ECO:0007669"/>
    <property type="project" value="UniProtKB-UniRule"/>
</dbReference>
<keyword evidence="3" id="KW-0597">Phosphoprotein</keyword>
<dbReference type="Pfam" id="PF12409">
    <property type="entry name" value="P5-ATPase"/>
    <property type="match status" value="1"/>
</dbReference>
<feature type="transmembrane region" description="Helical" evidence="13">
    <location>
        <begin position="1106"/>
        <end position="1125"/>
    </location>
</feature>
<feature type="transmembrane region" description="Helical" evidence="13">
    <location>
        <begin position="412"/>
        <end position="429"/>
    </location>
</feature>
<evidence type="ECO:0000256" key="2">
    <source>
        <dbReference type="ARBA" id="ARBA00006000"/>
    </source>
</evidence>
<dbReference type="OrthoDB" id="48943at2759"/>
<evidence type="ECO:0000313" key="17">
    <source>
        <dbReference type="EMBL" id="GFG36868.1"/>
    </source>
</evidence>
<evidence type="ECO:0000256" key="6">
    <source>
        <dbReference type="ARBA" id="ARBA00022741"/>
    </source>
</evidence>
<feature type="region of interest" description="Disordered" evidence="14">
    <location>
        <begin position="1284"/>
        <end position="1303"/>
    </location>
</feature>
<comment type="caution">
    <text evidence="17">The sequence shown here is derived from an EMBL/GenBank/DDBJ whole genome shotgun (WGS) entry which is preliminary data.</text>
</comment>
<dbReference type="GO" id="GO:0046872">
    <property type="term" value="F:metal ion binding"/>
    <property type="evidence" value="ECO:0007669"/>
    <property type="project" value="UniProtKB-UniRule"/>
</dbReference>
<dbReference type="SUPFAM" id="SSF56784">
    <property type="entry name" value="HAD-like"/>
    <property type="match status" value="1"/>
</dbReference>
<dbReference type="GO" id="GO:0016887">
    <property type="term" value="F:ATP hydrolysis activity"/>
    <property type="evidence" value="ECO:0007669"/>
    <property type="project" value="InterPro"/>
</dbReference>
<dbReference type="NCBIfam" id="TIGR01657">
    <property type="entry name" value="P-ATPase-V"/>
    <property type="match status" value="1"/>
</dbReference>
<dbReference type="InterPro" id="IPR047821">
    <property type="entry name" value="P5B-type_ATPase"/>
</dbReference>
<feature type="transmembrane region" description="Helical" evidence="13">
    <location>
        <begin position="239"/>
        <end position="259"/>
    </location>
</feature>
<dbReference type="PROSITE" id="PS00154">
    <property type="entry name" value="ATPASE_E1_E2"/>
    <property type="match status" value="1"/>
</dbReference>
<dbReference type="GO" id="GO:0015662">
    <property type="term" value="F:P-type ion transporter activity"/>
    <property type="evidence" value="ECO:0007669"/>
    <property type="project" value="InterPro"/>
</dbReference>
<dbReference type="SFLD" id="SFLDF00027">
    <property type="entry name" value="p-type_atpase"/>
    <property type="match status" value="1"/>
</dbReference>
<dbReference type="Pfam" id="PF00122">
    <property type="entry name" value="E1-E2_ATPase"/>
    <property type="match status" value="1"/>
</dbReference>
<evidence type="ECO:0000259" key="16">
    <source>
        <dbReference type="Pfam" id="PF12409"/>
    </source>
</evidence>
<dbReference type="GO" id="GO:0016020">
    <property type="term" value="C:membrane"/>
    <property type="evidence" value="ECO:0007669"/>
    <property type="project" value="UniProtKB-SubCell"/>
</dbReference>
<comment type="subcellular location">
    <subcellularLocation>
        <location evidence="1 13">Membrane</location>
        <topology evidence="1 13">Multi-pass membrane protein</topology>
    </subcellularLocation>
</comment>
<dbReference type="SUPFAM" id="SSF81665">
    <property type="entry name" value="Calcium ATPase, transmembrane domain M"/>
    <property type="match status" value="1"/>
</dbReference>
<dbReference type="GO" id="GO:0015203">
    <property type="term" value="F:polyamine transmembrane transporter activity"/>
    <property type="evidence" value="ECO:0007669"/>
    <property type="project" value="TreeGrafter"/>
</dbReference>
<name>A0A6L2Q237_COPFO</name>
<keyword evidence="4 13" id="KW-0812">Transmembrane</keyword>
<dbReference type="InParanoid" id="A0A6L2Q237"/>
<gene>
    <name evidence="17" type="ORF">Cfor_08678</name>
</gene>
<organism evidence="17 18">
    <name type="scientific">Coptotermes formosanus</name>
    <name type="common">Formosan subterranean termite</name>
    <dbReference type="NCBI Taxonomy" id="36987"/>
    <lineage>
        <taxon>Eukaryota</taxon>
        <taxon>Metazoa</taxon>
        <taxon>Ecdysozoa</taxon>
        <taxon>Arthropoda</taxon>
        <taxon>Hexapoda</taxon>
        <taxon>Insecta</taxon>
        <taxon>Pterygota</taxon>
        <taxon>Neoptera</taxon>
        <taxon>Polyneoptera</taxon>
        <taxon>Dictyoptera</taxon>
        <taxon>Blattodea</taxon>
        <taxon>Blattoidea</taxon>
        <taxon>Termitoidae</taxon>
        <taxon>Rhinotermitidae</taxon>
        <taxon>Coptotermes</taxon>
    </lineage>
</organism>
<dbReference type="InterPro" id="IPR008250">
    <property type="entry name" value="ATPase_P-typ_transduc_dom_A_sf"/>
</dbReference>
<dbReference type="InterPro" id="IPR023214">
    <property type="entry name" value="HAD_sf"/>
</dbReference>
<feature type="transmembrane region" description="Helical" evidence="13">
    <location>
        <begin position="952"/>
        <end position="976"/>
    </location>
</feature>
<evidence type="ECO:0000256" key="3">
    <source>
        <dbReference type="ARBA" id="ARBA00022553"/>
    </source>
</evidence>
<feature type="transmembrane region" description="Helical" evidence="13">
    <location>
        <begin position="1145"/>
        <end position="1172"/>
    </location>
</feature>
<keyword evidence="9 13" id="KW-1278">Translocase</keyword>
<keyword evidence="10 13" id="KW-1133">Transmembrane helix</keyword>
<dbReference type="Gene3D" id="3.40.1110.10">
    <property type="entry name" value="Calcium-transporting ATPase, cytoplasmic domain N"/>
    <property type="match status" value="1"/>
</dbReference>
<dbReference type="SUPFAM" id="SSF81660">
    <property type="entry name" value="Metal cation-transporting ATPase, ATP-binding domain N"/>
    <property type="match status" value="1"/>
</dbReference>
<dbReference type="FunFam" id="1.20.1110.10:FF:000034">
    <property type="entry name" value="Cation-transporting ATPase"/>
    <property type="match status" value="1"/>
</dbReference>
<evidence type="ECO:0000256" key="9">
    <source>
        <dbReference type="ARBA" id="ARBA00022967"/>
    </source>
</evidence>
<keyword evidence="7 13" id="KW-0067">ATP-binding</keyword>
<feature type="domain" description="P5B-type ATPase N-terminal" evidence="16">
    <location>
        <begin position="22"/>
        <end position="160"/>
    </location>
</feature>
<evidence type="ECO:0000256" key="14">
    <source>
        <dbReference type="SAM" id="MobiDB-lite"/>
    </source>
</evidence>
<dbReference type="Gene3D" id="2.70.150.10">
    <property type="entry name" value="Calcium-transporting ATPase, cytoplasmic transduction domain A"/>
    <property type="match status" value="1"/>
</dbReference>
<feature type="transmembrane region" description="Helical" evidence="13">
    <location>
        <begin position="988"/>
        <end position="1004"/>
    </location>
</feature>
<comment type="catalytic activity">
    <reaction evidence="12 13">
        <text>ATP + H2O = ADP + phosphate + H(+)</text>
        <dbReference type="Rhea" id="RHEA:13065"/>
        <dbReference type="ChEBI" id="CHEBI:15377"/>
        <dbReference type="ChEBI" id="CHEBI:15378"/>
        <dbReference type="ChEBI" id="CHEBI:30616"/>
        <dbReference type="ChEBI" id="CHEBI:43474"/>
        <dbReference type="ChEBI" id="CHEBI:456216"/>
    </reaction>
</comment>
<dbReference type="FunCoup" id="A0A6L2Q237">
    <property type="interactions" value="67"/>
</dbReference>
<dbReference type="CDD" id="cd07542">
    <property type="entry name" value="P-type_ATPase_cation"/>
    <property type="match status" value="1"/>
</dbReference>
<protein>
    <recommendedName>
        <fullName evidence="13">Cation-transporting ATPase</fullName>
        <ecNumber evidence="13">7.2.2.-</ecNumber>
    </recommendedName>
</protein>
<dbReference type="EMBL" id="BLKM01009497">
    <property type="protein sequence ID" value="GFG36868.1"/>
    <property type="molecule type" value="Genomic_DNA"/>
</dbReference>
<dbReference type="FunFam" id="3.40.50.1000:FF:000045">
    <property type="entry name" value="Cation-transporting ATPase"/>
    <property type="match status" value="1"/>
</dbReference>
<dbReference type="GO" id="GO:0005524">
    <property type="term" value="F:ATP binding"/>
    <property type="evidence" value="ECO:0007669"/>
    <property type="project" value="UniProtKB-UniRule"/>
</dbReference>
<feature type="domain" description="P-type ATPase A" evidence="15">
    <location>
        <begin position="279"/>
        <end position="395"/>
    </location>
</feature>
<dbReference type="PANTHER" id="PTHR45630:SF8">
    <property type="entry name" value="CATION-TRANSPORTING ATPASE"/>
    <property type="match status" value="1"/>
</dbReference>
<dbReference type="InterPro" id="IPR044492">
    <property type="entry name" value="P_typ_ATPase_HD_dom"/>
</dbReference>
<dbReference type="SUPFAM" id="SSF81653">
    <property type="entry name" value="Calcium ATPase, transduction domain A"/>
    <property type="match status" value="1"/>
</dbReference>
<dbReference type="Proteomes" id="UP000502823">
    <property type="component" value="Unassembled WGS sequence"/>
</dbReference>
<evidence type="ECO:0000259" key="15">
    <source>
        <dbReference type="Pfam" id="PF00122"/>
    </source>
</evidence>
<dbReference type="InterPro" id="IPR023298">
    <property type="entry name" value="ATPase_P-typ_TM_dom_sf"/>
</dbReference>
<evidence type="ECO:0000256" key="11">
    <source>
        <dbReference type="ARBA" id="ARBA00023136"/>
    </source>
</evidence>
<feature type="non-terminal residue" evidence="17">
    <location>
        <position position="1"/>
    </location>
</feature>
<feature type="transmembrane region" description="Helical" evidence="13">
    <location>
        <begin position="1025"/>
        <end position="1049"/>
    </location>
</feature>
<proteinExistence type="inferred from homology"/>
<feature type="transmembrane region" description="Helical" evidence="13">
    <location>
        <begin position="36"/>
        <end position="56"/>
    </location>
</feature>
<dbReference type="InterPro" id="IPR023299">
    <property type="entry name" value="ATPase_P-typ_cyto_dom_N"/>
</dbReference>
<keyword evidence="5 13" id="KW-0479">Metal-binding</keyword>
<dbReference type="SFLD" id="SFLDS00003">
    <property type="entry name" value="Haloacid_Dehalogenase"/>
    <property type="match status" value="1"/>
</dbReference>
<dbReference type="Gene3D" id="3.40.50.1000">
    <property type="entry name" value="HAD superfamily/HAD-like"/>
    <property type="match status" value="1"/>
</dbReference>
<sequence>VRENQHGPPPLQSGIDYINPGEEDQMEVYGYQCHPVLTALTWVFIVLTSGVLRLVFHWWPHWMLYATHRRCPLKSAEKVLIVELYQNDHKCFYVKPVETVSCSSSAHKGEEHSVTWDDHVLSDMKGSADEKLSVHLGGGIFRDLPSLRLFRCKKLNYVWDEDRGEFLKLCGLDRDVSTAALHQQEGLSVRQQFMRRVVYGNNEIIVPLHGVIKLLFIEVLNPFYVFQLFSFCLWFADNYMYYALAILAMSVFGIVMAVLQTRKNQQNLRSTVHSSDVITVMRGDTRKLEAIPTEHLVPGDVMVVPSHGCVMHCDAVLLTGNCIINESMLTGESVPVTKTPLPNSDIPFDAKDHARHILFCGTHVIQTRYFGNENVLAVVIRTGFSTAKGNLVRSIMYPPPVDFKFEHDSYKFVELLACIASIGFMYTVITKFMRGISVSQIALESLDLITIVVPPALPAAMTVGRFYAQNRLQAKNVYCISPRTINVSGSIDCVCFDKTGTLTEDGLDMWGIVPVADRKFQVPVKCVGKMDHREEFLVGMVTCHSLTIIDNKLSGDPLDLKMFESTGWLLEEPEVNDSSKFDMIFPTVVKPPSSASVPQSVEDIERGCRSNLIILMTVLQPPLEIGIVRQFPFSSNLQRMSVITRTLGAAQFQVYCKGSPEMILSLSQPETVPTDLNLVLEEYTQEGYRVLALAYKGLPRVSYVKVQRISREDAESNLIFLGLIIMENRLKPETTGIISMLRNASIRTIMVTGDNMLTALSVARDCGIIPLGQRVVVAHGLSGYSGEPAQLLYTNANNNNMPSPLTVHDAGDMPNSASAFSFETLESGTVSPTTDDDSAATLDNGYCFVMTGKTWTIARTHFPDTIPRLVTRGTVFARMTPDQKQQLVQELQALGYYVAMCGDGANDCGALKAAHAGISLSEAESSVASPFTSKEPNISCVPRVIREGRAALVTSFGIFKYMAAYSLTQFVTVMILYSIDSNLTDIEFLYIDLFVITVFAFFFGRTEAFDGPLVKQRPILSLISLSPVLSLLMQLAVVIMVQWAAFYWVQQMPWFEPYNSTAVDEEDSSNACFENYALFSVSSMQYIILALVFSKGAPYRKSICSNYGFLASLVFLTGFTLYLILDPAQWLRERFELMVPPAMDFRLMMVMLVFVNTVVAVFIEYFIIDYLIFKKFHFRFHSVDKSHKKYLAVERSLQHNHLWPPITKEIVTDIQPDISQKLLCSPATASIATVQLEMPHREVTLNPSVLLPPKRRHYSDCSGDDQVTVLRNATLPRCGLNPETADMNSVSKPKMNLSVPDVQ</sequence>
<dbReference type="InterPro" id="IPR047819">
    <property type="entry name" value="P5A-ATPase_N"/>
</dbReference>
<dbReference type="InterPro" id="IPR018303">
    <property type="entry name" value="ATPase_P-typ_P_site"/>
</dbReference>
<dbReference type="InterPro" id="IPR036412">
    <property type="entry name" value="HAD-like_sf"/>
</dbReference>
<keyword evidence="11 13" id="KW-0472">Membrane</keyword>
<evidence type="ECO:0000256" key="13">
    <source>
        <dbReference type="RuleBase" id="RU362082"/>
    </source>
</evidence>
<keyword evidence="8 13" id="KW-0460">Magnesium</keyword>
<dbReference type="SFLD" id="SFLDG00002">
    <property type="entry name" value="C1.7:_P-type_atpase_like"/>
    <property type="match status" value="1"/>
</dbReference>
<dbReference type="GO" id="GO:0006874">
    <property type="term" value="P:intracellular calcium ion homeostasis"/>
    <property type="evidence" value="ECO:0007669"/>
    <property type="project" value="TreeGrafter"/>
</dbReference>
<dbReference type="InterPro" id="IPR059000">
    <property type="entry name" value="ATPase_P-type_domA"/>
</dbReference>
<reference evidence="18" key="1">
    <citation type="submission" date="2020-01" db="EMBL/GenBank/DDBJ databases">
        <title>Draft genome sequence of the Termite Coptotermes fromosanus.</title>
        <authorList>
            <person name="Itakura S."/>
            <person name="Yosikawa Y."/>
            <person name="Umezawa K."/>
        </authorList>
    </citation>
    <scope>NUCLEOTIDE SEQUENCE [LARGE SCALE GENOMIC DNA]</scope>
</reference>
<evidence type="ECO:0000313" key="18">
    <source>
        <dbReference type="Proteomes" id="UP000502823"/>
    </source>
</evidence>
<evidence type="ECO:0000256" key="1">
    <source>
        <dbReference type="ARBA" id="ARBA00004141"/>
    </source>
</evidence>
<evidence type="ECO:0000256" key="5">
    <source>
        <dbReference type="ARBA" id="ARBA00022723"/>
    </source>
</evidence>
<evidence type="ECO:0000256" key="4">
    <source>
        <dbReference type="ARBA" id="ARBA00022692"/>
    </source>
</evidence>
<dbReference type="Pfam" id="PF13246">
    <property type="entry name" value="Cation_ATPase"/>
    <property type="match status" value="1"/>
</dbReference>